<dbReference type="Proteomes" id="UP001345219">
    <property type="component" value="Chromosome 15"/>
</dbReference>
<dbReference type="AlphaFoldDB" id="A0AAN7K3I1"/>
<evidence type="ECO:0000313" key="1">
    <source>
        <dbReference type="EMBL" id="KAK4757507.1"/>
    </source>
</evidence>
<protein>
    <submittedName>
        <fullName evidence="1">Uncharacterized protein</fullName>
    </submittedName>
</protein>
<proteinExistence type="predicted"/>
<comment type="caution">
    <text evidence="1">The sequence shown here is derived from an EMBL/GenBank/DDBJ whole genome shotgun (WGS) entry which is preliminary data.</text>
</comment>
<keyword evidence="2" id="KW-1185">Reference proteome</keyword>
<name>A0AAN7K3I1_9MYRT</name>
<dbReference type="EMBL" id="JAXIOK010000012">
    <property type="protein sequence ID" value="KAK4757507.1"/>
    <property type="molecule type" value="Genomic_DNA"/>
</dbReference>
<evidence type="ECO:0000313" key="2">
    <source>
        <dbReference type="Proteomes" id="UP001345219"/>
    </source>
</evidence>
<gene>
    <name evidence="1" type="ORF">SAY87_018808</name>
</gene>
<accession>A0AAN7K3I1</accession>
<organism evidence="1 2">
    <name type="scientific">Trapa incisa</name>
    <dbReference type="NCBI Taxonomy" id="236973"/>
    <lineage>
        <taxon>Eukaryota</taxon>
        <taxon>Viridiplantae</taxon>
        <taxon>Streptophyta</taxon>
        <taxon>Embryophyta</taxon>
        <taxon>Tracheophyta</taxon>
        <taxon>Spermatophyta</taxon>
        <taxon>Magnoliopsida</taxon>
        <taxon>eudicotyledons</taxon>
        <taxon>Gunneridae</taxon>
        <taxon>Pentapetalae</taxon>
        <taxon>rosids</taxon>
        <taxon>malvids</taxon>
        <taxon>Myrtales</taxon>
        <taxon>Lythraceae</taxon>
        <taxon>Trapa</taxon>
    </lineage>
</organism>
<sequence length="106" mass="11565">MIHGACYAFIYRSAVYYPAELIMMHAGEHLADQWRMLAPSSGGRALLILFSDIHHSTLAWIVGAYAKCGIETAMIYVGGMPVDSSHHSSHAHRHFGLLLPADALCG</sequence>
<reference evidence="1 2" key="1">
    <citation type="journal article" date="2023" name="Hortic Res">
        <title>Pangenome of water caltrop reveals structural variations and asymmetric subgenome divergence after allopolyploidization.</title>
        <authorList>
            <person name="Zhang X."/>
            <person name="Chen Y."/>
            <person name="Wang L."/>
            <person name="Yuan Y."/>
            <person name="Fang M."/>
            <person name="Shi L."/>
            <person name="Lu R."/>
            <person name="Comes H.P."/>
            <person name="Ma Y."/>
            <person name="Chen Y."/>
            <person name="Huang G."/>
            <person name="Zhou Y."/>
            <person name="Zheng Z."/>
            <person name="Qiu Y."/>
        </authorList>
    </citation>
    <scope>NUCLEOTIDE SEQUENCE [LARGE SCALE GENOMIC DNA]</scope>
    <source>
        <tissue evidence="1">Roots</tissue>
    </source>
</reference>